<dbReference type="AlphaFoldDB" id="A0A6G0YHE2"/>
<protein>
    <submittedName>
        <fullName evidence="1">RNase H domain-containing protein</fullName>
    </submittedName>
</protein>
<accession>A0A6G0YHE2</accession>
<keyword evidence="2" id="KW-1185">Reference proteome</keyword>
<dbReference type="OrthoDB" id="6628071at2759"/>
<feature type="non-terminal residue" evidence="1">
    <location>
        <position position="1"/>
    </location>
</feature>
<comment type="caution">
    <text evidence="1">The sequence shown here is derived from an EMBL/GenBank/DDBJ whole genome shotgun (WGS) entry which is preliminary data.</text>
</comment>
<evidence type="ECO:0000313" key="2">
    <source>
        <dbReference type="Proteomes" id="UP000478052"/>
    </source>
</evidence>
<name>A0A6G0YHE2_APHCR</name>
<sequence>ITYSIVYGYTVYTVTRVADNLAKSSFNLIFLPFTQLPHSDFIPLIKQYTSNMWLSLWNDLPADFASKYINITPNIHKKTWFNNLHLHRSYIVQFNRLRIGHHLLPSHSFKLGLNDSPFCTLHLN</sequence>
<evidence type="ECO:0000313" key="1">
    <source>
        <dbReference type="EMBL" id="KAF0756002.1"/>
    </source>
</evidence>
<gene>
    <name evidence="1" type="ORF">FWK35_00035377</name>
</gene>
<organism evidence="1 2">
    <name type="scientific">Aphis craccivora</name>
    <name type="common">Cowpea aphid</name>
    <dbReference type="NCBI Taxonomy" id="307492"/>
    <lineage>
        <taxon>Eukaryota</taxon>
        <taxon>Metazoa</taxon>
        <taxon>Ecdysozoa</taxon>
        <taxon>Arthropoda</taxon>
        <taxon>Hexapoda</taxon>
        <taxon>Insecta</taxon>
        <taxon>Pterygota</taxon>
        <taxon>Neoptera</taxon>
        <taxon>Paraneoptera</taxon>
        <taxon>Hemiptera</taxon>
        <taxon>Sternorrhyncha</taxon>
        <taxon>Aphidomorpha</taxon>
        <taxon>Aphidoidea</taxon>
        <taxon>Aphididae</taxon>
        <taxon>Aphidini</taxon>
        <taxon>Aphis</taxon>
        <taxon>Aphis</taxon>
    </lineage>
</organism>
<dbReference type="EMBL" id="VUJU01003963">
    <property type="protein sequence ID" value="KAF0756002.1"/>
    <property type="molecule type" value="Genomic_DNA"/>
</dbReference>
<dbReference type="Proteomes" id="UP000478052">
    <property type="component" value="Unassembled WGS sequence"/>
</dbReference>
<proteinExistence type="predicted"/>
<reference evidence="1 2" key="1">
    <citation type="submission" date="2019-08" db="EMBL/GenBank/DDBJ databases">
        <title>Whole genome of Aphis craccivora.</title>
        <authorList>
            <person name="Voronova N.V."/>
            <person name="Shulinski R.S."/>
            <person name="Bandarenka Y.V."/>
            <person name="Zhorov D.G."/>
            <person name="Warner D."/>
        </authorList>
    </citation>
    <scope>NUCLEOTIDE SEQUENCE [LARGE SCALE GENOMIC DNA]</scope>
    <source>
        <strain evidence="1">180601</strain>
        <tissue evidence="1">Whole Body</tissue>
    </source>
</reference>